<comment type="caution">
    <text evidence="2">The sequence shown here is derived from an EMBL/GenBank/DDBJ whole genome shotgun (WGS) entry which is preliminary data.</text>
</comment>
<evidence type="ECO:0008006" key="4">
    <source>
        <dbReference type="Google" id="ProtNLM"/>
    </source>
</evidence>
<dbReference type="Proteomes" id="UP000266340">
    <property type="component" value="Unassembled WGS sequence"/>
</dbReference>
<organism evidence="2 3">
    <name type="scientific">Cohnella faecalis</name>
    <dbReference type="NCBI Taxonomy" id="2315694"/>
    <lineage>
        <taxon>Bacteria</taxon>
        <taxon>Bacillati</taxon>
        <taxon>Bacillota</taxon>
        <taxon>Bacilli</taxon>
        <taxon>Bacillales</taxon>
        <taxon>Paenibacillaceae</taxon>
        <taxon>Cohnella</taxon>
    </lineage>
</organism>
<evidence type="ECO:0000313" key="3">
    <source>
        <dbReference type="Proteomes" id="UP000266340"/>
    </source>
</evidence>
<proteinExistence type="predicted"/>
<gene>
    <name evidence="2" type="ORF">D3H35_19070</name>
</gene>
<reference evidence="2 3" key="1">
    <citation type="submission" date="2018-09" db="EMBL/GenBank/DDBJ databases">
        <title>Cohnella cavernae sp. nov., isolated from a karst cave.</title>
        <authorList>
            <person name="Zhu H."/>
        </authorList>
    </citation>
    <scope>NUCLEOTIDE SEQUENCE [LARGE SCALE GENOMIC DNA]</scope>
    <source>
        <strain evidence="2 3">K2E09-144</strain>
    </source>
</reference>
<keyword evidence="1" id="KW-0812">Transmembrane</keyword>
<dbReference type="OrthoDB" id="2628998at2"/>
<dbReference type="AlphaFoldDB" id="A0A398CSH4"/>
<keyword evidence="1" id="KW-0472">Membrane</keyword>
<feature type="transmembrane region" description="Helical" evidence="1">
    <location>
        <begin position="30"/>
        <end position="48"/>
    </location>
</feature>
<protein>
    <recommendedName>
        <fullName evidence="4">DUF5325 family protein</fullName>
    </recommendedName>
</protein>
<name>A0A398CSH4_9BACL</name>
<sequence>MNKFLALIFAFVSIVWMVGTAISLDYNGWLALLFFVLTCATIALGFIVKAKSSRKVQKN</sequence>
<keyword evidence="3" id="KW-1185">Reference proteome</keyword>
<accession>A0A398CSH4</accession>
<evidence type="ECO:0000256" key="1">
    <source>
        <dbReference type="SAM" id="Phobius"/>
    </source>
</evidence>
<keyword evidence="1" id="KW-1133">Transmembrane helix</keyword>
<evidence type="ECO:0000313" key="2">
    <source>
        <dbReference type="EMBL" id="RIE02747.1"/>
    </source>
</evidence>
<dbReference type="EMBL" id="QXJM01000039">
    <property type="protein sequence ID" value="RIE02747.1"/>
    <property type="molecule type" value="Genomic_DNA"/>
</dbReference>
<dbReference type="RefSeq" id="WP_119150780.1">
    <property type="nucleotide sequence ID" value="NZ_JBHSOV010000035.1"/>
</dbReference>